<gene>
    <name evidence="1" type="ORF">S01H1_54573</name>
</gene>
<accession>X0W4V2</accession>
<dbReference type="Gene3D" id="3.40.50.450">
    <property type="match status" value="1"/>
</dbReference>
<feature type="non-terminal residue" evidence="1">
    <location>
        <position position="220"/>
    </location>
</feature>
<reference evidence="1" key="1">
    <citation type="journal article" date="2014" name="Front. Microbiol.">
        <title>High frequency of phylogenetically diverse reductive dehalogenase-homologous genes in deep subseafloor sedimentary metagenomes.</title>
        <authorList>
            <person name="Kawai M."/>
            <person name="Futagami T."/>
            <person name="Toyoda A."/>
            <person name="Takaki Y."/>
            <person name="Nishi S."/>
            <person name="Hori S."/>
            <person name="Arai W."/>
            <person name="Tsubouchi T."/>
            <person name="Morono Y."/>
            <person name="Uchiyama I."/>
            <person name="Ito T."/>
            <person name="Fujiyama A."/>
            <person name="Inagaki F."/>
            <person name="Takami H."/>
        </authorList>
    </citation>
    <scope>NUCLEOTIDE SEQUENCE</scope>
    <source>
        <strain evidence="1">Expedition CK06-06</strain>
    </source>
</reference>
<proteinExistence type="predicted"/>
<dbReference type="EMBL" id="BARS01035422">
    <property type="protein sequence ID" value="GAG18337.1"/>
    <property type="molecule type" value="Genomic_DNA"/>
</dbReference>
<evidence type="ECO:0008006" key="2">
    <source>
        <dbReference type="Google" id="ProtNLM"/>
    </source>
</evidence>
<dbReference type="AlphaFoldDB" id="X0W4V2"/>
<comment type="caution">
    <text evidence="1">The sequence shown here is derived from an EMBL/GenBank/DDBJ whole genome shotgun (WGS) entry which is preliminary data.</text>
</comment>
<organism evidence="1">
    <name type="scientific">marine sediment metagenome</name>
    <dbReference type="NCBI Taxonomy" id="412755"/>
    <lineage>
        <taxon>unclassified sequences</taxon>
        <taxon>metagenomes</taxon>
        <taxon>ecological metagenomes</taxon>
    </lineage>
</organism>
<evidence type="ECO:0000313" key="1">
    <source>
        <dbReference type="EMBL" id="GAG18337.1"/>
    </source>
</evidence>
<protein>
    <recommendedName>
        <fullName evidence="2">Nucleoside 2-deoxyribosyltransferase</fullName>
    </recommendedName>
</protein>
<name>X0W4V2_9ZZZZ</name>
<sequence>MKTPRLSCFVASAFGKKDVDAIYSKVVKRVLAELKIKSLRVDRIVHNDDVDDKILELIDVCDFCITDLTYARPSAYYEAGLVSGLGKPVIFLARSDHFRDKPGDENGNLRVHFDLQMKNIISWTSPVPTLHKKLAARVRKVIRPIVRRKTSESASKKLEAAFARESQQSKLSELLTLSRRSLSKLKYCKWSDSPHYDPVSACGVRRQRSGYWLVVVRVAS</sequence>